<protein>
    <submittedName>
        <fullName evidence="2">Uncharacterized protein</fullName>
    </submittedName>
</protein>
<dbReference type="InterPro" id="IPR036322">
    <property type="entry name" value="WD40_repeat_dom_sf"/>
</dbReference>
<gene>
    <name evidence="2" type="ORF">F6J89_32470</name>
</gene>
<accession>A0A6B3NRS6</accession>
<evidence type="ECO:0000256" key="1">
    <source>
        <dbReference type="PROSITE-ProRule" id="PRU00221"/>
    </source>
</evidence>
<feature type="repeat" description="WD" evidence="1">
    <location>
        <begin position="4"/>
        <end position="34"/>
    </location>
</feature>
<dbReference type="InterPro" id="IPR001680">
    <property type="entry name" value="WD40_rpt"/>
</dbReference>
<sequence length="34" mass="3815">MYTLTGHSDNVQSVAFSRDCKTIASASWDDTMEF</sequence>
<reference evidence="2" key="1">
    <citation type="submission" date="2019-11" db="EMBL/GenBank/DDBJ databases">
        <title>Genomic insights into an expanded diversity of filamentous marine cyanobacteria reveals the extraordinary biosynthetic potential of Moorea and Okeania.</title>
        <authorList>
            <person name="Ferreira Leao T."/>
            <person name="Wang M."/>
            <person name="Moss N."/>
            <person name="Da Silva R."/>
            <person name="Sanders J."/>
            <person name="Nurk S."/>
            <person name="Gurevich A."/>
            <person name="Humphrey G."/>
            <person name="Reher R."/>
            <person name="Zhu Q."/>
            <person name="Belda-Ferre P."/>
            <person name="Glukhov E."/>
            <person name="Rex R."/>
            <person name="Dorrestein P.C."/>
            <person name="Knight R."/>
            <person name="Pevzner P."/>
            <person name="Gerwick W.H."/>
            <person name="Gerwick L."/>
        </authorList>
    </citation>
    <scope>NUCLEOTIDE SEQUENCE</scope>
    <source>
        <strain evidence="2">SIO1C4</strain>
    </source>
</reference>
<dbReference type="PROSITE" id="PS50294">
    <property type="entry name" value="WD_REPEATS_REGION"/>
    <property type="match status" value="1"/>
</dbReference>
<evidence type="ECO:0000313" key="2">
    <source>
        <dbReference type="EMBL" id="NER32191.1"/>
    </source>
</evidence>
<comment type="caution">
    <text evidence="2">The sequence shown here is derived from an EMBL/GenBank/DDBJ whole genome shotgun (WGS) entry which is preliminary data.</text>
</comment>
<dbReference type="Pfam" id="PF00400">
    <property type="entry name" value="WD40"/>
    <property type="match status" value="1"/>
</dbReference>
<dbReference type="AlphaFoldDB" id="A0A6B3NRS6"/>
<organism evidence="2">
    <name type="scientific">Symploca sp. SIO1C4</name>
    <dbReference type="NCBI Taxonomy" id="2607765"/>
    <lineage>
        <taxon>Bacteria</taxon>
        <taxon>Bacillati</taxon>
        <taxon>Cyanobacteriota</taxon>
        <taxon>Cyanophyceae</taxon>
        <taxon>Coleofasciculales</taxon>
        <taxon>Coleofasciculaceae</taxon>
        <taxon>Symploca</taxon>
    </lineage>
</organism>
<dbReference type="InterPro" id="IPR015943">
    <property type="entry name" value="WD40/YVTN_repeat-like_dom_sf"/>
</dbReference>
<proteinExistence type="predicted"/>
<dbReference type="EMBL" id="JAAHFQ010001108">
    <property type="protein sequence ID" value="NER32191.1"/>
    <property type="molecule type" value="Genomic_DNA"/>
</dbReference>
<dbReference type="SUPFAM" id="SSF50978">
    <property type="entry name" value="WD40 repeat-like"/>
    <property type="match status" value="1"/>
</dbReference>
<name>A0A6B3NRS6_9CYAN</name>
<keyword evidence="1" id="KW-0853">WD repeat</keyword>
<dbReference type="PROSITE" id="PS50082">
    <property type="entry name" value="WD_REPEATS_2"/>
    <property type="match status" value="1"/>
</dbReference>
<dbReference type="Gene3D" id="2.130.10.10">
    <property type="entry name" value="YVTN repeat-like/Quinoprotein amine dehydrogenase"/>
    <property type="match status" value="1"/>
</dbReference>